<dbReference type="SUPFAM" id="SSF140478">
    <property type="entry name" value="LemA-like"/>
    <property type="match status" value="1"/>
</dbReference>
<evidence type="ECO:0000256" key="2">
    <source>
        <dbReference type="ARBA" id="ARBA00008854"/>
    </source>
</evidence>
<evidence type="ECO:0000313" key="7">
    <source>
        <dbReference type="EMBL" id="SIP87154.1"/>
    </source>
</evidence>
<keyword evidence="6" id="KW-0175">Coiled coil</keyword>
<evidence type="ECO:0000313" key="8">
    <source>
        <dbReference type="Proteomes" id="UP000186400"/>
    </source>
</evidence>
<keyword evidence="4" id="KW-1133">Transmembrane helix</keyword>
<evidence type="ECO:0000256" key="6">
    <source>
        <dbReference type="SAM" id="Coils"/>
    </source>
</evidence>
<dbReference type="PANTHER" id="PTHR34478:SF2">
    <property type="entry name" value="MEMBRANE PROTEIN"/>
    <property type="match status" value="1"/>
</dbReference>
<dbReference type="STRING" id="159291.SAMN05920897_10140"/>
<dbReference type="InterPro" id="IPR023353">
    <property type="entry name" value="LemA-like_dom_sf"/>
</dbReference>
<keyword evidence="8" id="KW-1185">Reference proteome</keyword>
<evidence type="ECO:0000256" key="4">
    <source>
        <dbReference type="ARBA" id="ARBA00022989"/>
    </source>
</evidence>
<evidence type="ECO:0000256" key="1">
    <source>
        <dbReference type="ARBA" id="ARBA00004167"/>
    </source>
</evidence>
<feature type="coiled-coil region" evidence="6">
    <location>
        <begin position="123"/>
        <end position="150"/>
    </location>
</feature>
<proteinExistence type="inferred from homology"/>
<evidence type="ECO:0000256" key="5">
    <source>
        <dbReference type="ARBA" id="ARBA00023136"/>
    </source>
</evidence>
<organism evidence="7 8">
    <name type="scientific">Alkalispirochaeta americana</name>
    <dbReference type="NCBI Taxonomy" id="159291"/>
    <lineage>
        <taxon>Bacteria</taxon>
        <taxon>Pseudomonadati</taxon>
        <taxon>Spirochaetota</taxon>
        <taxon>Spirochaetia</taxon>
        <taxon>Spirochaetales</taxon>
        <taxon>Spirochaetaceae</taxon>
        <taxon>Alkalispirochaeta</taxon>
    </lineage>
</organism>
<protein>
    <submittedName>
        <fullName evidence="7">LemA protein</fullName>
    </submittedName>
</protein>
<evidence type="ECO:0000256" key="3">
    <source>
        <dbReference type="ARBA" id="ARBA00022692"/>
    </source>
</evidence>
<keyword evidence="3" id="KW-0812">Transmembrane</keyword>
<comment type="subcellular location">
    <subcellularLocation>
        <location evidence="1">Membrane</location>
        <topology evidence="1">Single-pass membrane protein</topology>
    </subcellularLocation>
</comment>
<accession>A0A1N6N505</accession>
<dbReference type="GO" id="GO:0016020">
    <property type="term" value="C:membrane"/>
    <property type="evidence" value="ECO:0007669"/>
    <property type="project" value="UniProtKB-SubCell"/>
</dbReference>
<dbReference type="Gene3D" id="1.20.1440.20">
    <property type="entry name" value="LemA-like domain"/>
    <property type="match status" value="1"/>
</dbReference>
<comment type="similarity">
    <text evidence="2">Belongs to the LemA family.</text>
</comment>
<dbReference type="InterPro" id="IPR007156">
    <property type="entry name" value="MamQ_LemA"/>
</dbReference>
<sequence>MKMTESTKKILIILVVILVVSGWMINQRNGLIVADETVSAAWSEVDNQLQRRSDLIPNLVATVQGFAGHERAVFSDIAQARARLAGASTVSETAEHYQELQGALSRLLVVVENYPQLQANQNFIRLQDELAGTENRIAVARNRYNEAVRRFNTRIRTFPASMLAPRFGLSQREYFEISESARTVPQVNFQQD</sequence>
<dbReference type="Proteomes" id="UP000186400">
    <property type="component" value="Unassembled WGS sequence"/>
</dbReference>
<reference evidence="7 8" key="1">
    <citation type="submission" date="2017-01" db="EMBL/GenBank/DDBJ databases">
        <authorList>
            <person name="Mah S.A."/>
            <person name="Swanson W.J."/>
            <person name="Moy G.W."/>
            <person name="Vacquier V.D."/>
        </authorList>
    </citation>
    <scope>NUCLEOTIDE SEQUENCE [LARGE SCALE GENOMIC DNA]</scope>
    <source>
        <strain evidence="7 8">ASpG1</strain>
    </source>
</reference>
<dbReference type="AlphaFoldDB" id="A0A1N6N505"/>
<keyword evidence="5" id="KW-0472">Membrane</keyword>
<gene>
    <name evidence="7" type="ORF">SAMN05920897_10140</name>
</gene>
<dbReference type="Pfam" id="PF04011">
    <property type="entry name" value="LemA"/>
    <property type="match status" value="1"/>
</dbReference>
<name>A0A1N6N505_9SPIO</name>
<dbReference type="PANTHER" id="PTHR34478">
    <property type="entry name" value="PROTEIN LEMA"/>
    <property type="match status" value="1"/>
</dbReference>
<dbReference type="EMBL" id="FTMS01000001">
    <property type="protein sequence ID" value="SIP87154.1"/>
    <property type="molecule type" value="Genomic_DNA"/>
</dbReference>